<gene>
    <name evidence="1" type="ORF">M9Y10_029606</name>
</gene>
<name>A0ABR2KMK1_9EUKA</name>
<organism evidence="1 2">
    <name type="scientific">Tritrichomonas musculus</name>
    <dbReference type="NCBI Taxonomy" id="1915356"/>
    <lineage>
        <taxon>Eukaryota</taxon>
        <taxon>Metamonada</taxon>
        <taxon>Parabasalia</taxon>
        <taxon>Tritrichomonadida</taxon>
        <taxon>Tritrichomonadidae</taxon>
        <taxon>Tritrichomonas</taxon>
    </lineage>
</organism>
<dbReference type="Proteomes" id="UP001470230">
    <property type="component" value="Unassembled WGS sequence"/>
</dbReference>
<evidence type="ECO:0000313" key="2">
    <source>
        <dbReference type="Proteomes" id="UP001470230"/>
    </source>
</evidence>
<proteinExistence type="predicted"/>
<comment type="caution">
    <text evidence="1">The sequence shown here is derived from an EMBL/GenBank/DDBJ whole genome shotgun (WGS) entry which is preliminary data.</text>
</comment>
<protein>
    <submittedName>
        <fullName evidence="1">Uncharacterized protein</fullName>
    </submittedName>
</protein>
<sequence length="96" mass="10771">MKKSFLGALVTGGVGLAFEIANKYLVADQEWWVAGENIDKEIALVGKRIDSGDHYPQGADFVVTLMRNARKNGQQVRILAQKTLPKYTWYVEIKTT</sequence>
<evidence type="ECO:0000313" key="1">
    <source>
        <dbReference type="EMBL" id="KAK8892380.1"/>
    </source>
</evidence>
<dbReference type="EMBL" id="JAPFFF010000004">
    <property type="protein sequence ID" value="KAK8892380.1"/>
    <property type="molecule type" value="Genomic_DNA"/>
</dbReference>
<accession>A0ABR2KMK1</accession>
<reference evidence="1 2" key="1">
    <citation type="submission" date="2024-04" db="EMBL/GenBank/DDBJ databases">
        <title>Tritrichomonas musculus Genome.</title>
        <authorList>
            <person name="Alves-Ferreira E."/>
            <person name="Grigg M."/>
            <person name="Lorenzi H."/>
            <person name="Galac M."/>
        </authorList>
    </citation>
    <scope>NUCLEOTIDE SEQUENCE [LARGE SCALE GENOMIC DNA]</scope>
    <source>
        <strain evidence="1 2">EAF2021</strain>
    </source>
</reference>
<keyword evidence="2" id="KW-1185">Reference proteome</keyword>